<evidence type="ECO:0000313" key="2">
    <source>
        <dbReference type="EMBL" id="PXF40811.1"/>
    </source>
</evidence>
<dbReference type="Proteomes" id="UP000247409">
    <property type="component" value="Unassembled WGS sequence"/>
</dbReference>
<protein>
    <submittedName>
        <fullName evidence="2">Uncharacterized protein</fullName>
    </submittedName>
</protein>
<dbReference type="AlphaFoldDB" id="A0A2V3IFI2"/>
<keyword evidence="3" id="KW-1185">Reference proteome</keyword>
<proteinExistence type="predicted"/>
<dbReference type="EMBL" id="NBIV01000259">
    <property type="protein sequence ID" value="PXF40811.1"/>
    <property type="molecule type" value="Genomic_DNA"/>
</dbReference>
<sequence length="137" mass="14798">MPFVKSSSSPPSLLSSLAPQEGSASPPGAGSVHSIEELPELSIANQQCEKARGQRPKAHLDSAGWSIWQSNPIALAVYDTANGCKQRARGEPNRARDGRLRRAEFANVIRTADLLDPFQVLHMLSEKRCDAVPSPLV</sequence>
<gene>
    <name evidence="2" type="ORF">BWQ96_09469</name>
</gene>
<name>A0A2V3IFI2_9FLOR</name>
<organism evidence="2 3">
    <name type="scientific">Gracilariopsis chorda</name>
    <dbReference type="NCBI Taxonomy" id="448386"/>
    <lineage>
        <taxon>Eukaryota</taxon>
        <taxon>Rhodophyta</taxon>
        <taxon>Florideophyceae</taxon>
        <taxon>Rhodymeniophycidae</taxon>
        <taxon>Gracilariales</taxon>
        <taxon>Gracilariaceae</taxon>
        <taxon>Gracilariopsis</taxon>
    </lineage>
</organism>
<evidence type="ECO:0000313" key="3">
    <source>
        <dbReference type="Proteomes" id="UP000247409"/>
    </source>
</evidence>
<reference evidence="2 3" key="1">
    <citation type="journal article" date="2018" name="Mol. Biol. Evol.">
        <title>Analysis of the draft genome of the red seaweed Gracilariopsis chorda provides insights into genome size evolution in Rhodophyta.</title>
        <authorList>
            <person name="Lee J."/>
            <person name="Yang E.C."/>
            <person name="Graf L."/>
            <person name="Yang J.H."/>
            <person name="Qiu H."/>
            <person name="Zel Zion U."/>
            <person name="Chan C.X."/>
            <person name="Stephens T.G."/>
            <person name="Weber A.P.M."/>
            <person name="Boo G.H."/>
            <person name="Boo S.M."/>
            <person name="Kim K.M."/>
            <person name="Shin Y."/>
            <person name="Jung M."/>
            <person name="Lee S.J."/>
            <person name="Yim H.S."/>
            <person name="Lee J.H."/>
            <person name="Bhattacharya D."/>
            <person name="Yoon H.S."/>
        </authorList>
    </citation>
    <scope>NUCLEOTIDE SEQUENCE [LARGE SCALE GENOMIC DNA]</scope>
    <source>
        <strain evidence="2 3">SKKU-2015</strain>
        <tissue evidence="2">Whole body</tissue>
    </source>
</reference>
<evidence type="ECO:0000256" key="1">
    <source>
        <dbReference type="SAM" id="MobiDB-lite"/>
    </source>
</evidence>
<accession>A0A2V3IFI2</accession>
<comment type="caution">
    <text evidence="2">The sequence shown here is derived from an EMBL/GenBank/DDBJ whole genome shotgun (WGS) entry which is preliminary data.</text>
</comment>
<feature type="compositionally biased region" description="Low complexity" evidence="1">
    <location>
        <begin position="1"/>
        <end position="17"/>
    </location>
</feature>
<feature type="region of interest" description="Disordered" evidence="1">
    <location>
        <begin position="1"/>
        <end position="34"/>
    </location>
</feature>